<dbReference type="PROSITE" id="PS51915">
    <property type="entry name" value="ZAD"/>
    <property type="match status" value="1"/>
</dbReference>
<keyword evidence="1 6" id="KW-0479">Metal-binding</keyword>
<evidence type="ECO:0000256" key="6">
    <source>
        <dbReference type="PROSITE-ProRule" id="PRU01263"/>
    </source>
</evidence>
<dbReference type="EMBL" id="GFDL01010801">
    <property type="protein sequence ID" value="JAV24244.1"/>
    <property type="molecule type" value="Transcribed_RNA"/>
</dbReference>
<dbReference type="GO" id="GO:0043565">
    <property type="term" value="F:sequence-specific DNA binding"/>
    <property type="evidence" value="ECO:0007669"/>
    <property type="project" value="TreeGrafter"/>
</dbReference>
<feature type="region of interest" description="Disordered" evidence="7">
    <location>
        <begin position="163"/>
        <end position="194"/>
    </location>
</feature>
<keyword evidence="4 6" id="KW-0862">Zinc</keyword>
<feature type="binding site" evidence="6">
    <location>
        <position position="66"/>
    </location>
    <ligand>
        <name>Zn(2+)</name>
        <dbReference type="ChEBI" id="CHEBI:29105"/>
    </ligand>
</feature>
<dbReference type="PANTHER" id="PTHR24408">
    <property type="entry name" value="ZINC FINGER PROTEIN"/>
    <property type="match status" value="1"/>
</dbReference>
<dbReference type="SUPFAM" id="SSF57716">
    <property type="entry name" value="Glucocorticoid receptor-like (DNA-binding domain)"/>
    <property type="match status" value="1"/>
</dbReference>
<dbReference type="Pfam" id="PF07776">
    <property type="entry name" value="zf-AD"/>
    <property type="match status" value="1"/>
</dbReference>
<keyword evidence="3 5" id="KW-0863">Zinc-finger</keyword>
<feature type="binding site" evidence="6">
    <location>
        <position position="16"/>
    </location>
    <ligand>
        <name>Zn(2+)</name>
        <dbReference type="ChEBI" id="CHEBI:29105"/>
    </ligand>
</feature>
<feature type="domain" description="C2H2-type" evidence="8">
    <location>
        <begin position="381"/>
        <end position="408"/>
    </location>
</feature>
<feature type="region of interest" description="Disordered" evidence="7">
    <location>
        <begin position="438"/>
        <end position="467"/>
    </location>
</feature>
<keyword evidence="2" id="KW-0677">Repeat</keyword>
<evidence type="ECO:0000259" key="9">
    <source>
        <dbReference type="PROSITE" id="PS51915"/>
    </source>
</evidence>
<protein>
    <submittedName>
        <fullName evidence="10">Uncharacterized protein</fullName>
    </submittedName>
</protein>
<dbReference type="SMART" id="SM00868">
    <property type="entry name" value="zf-AD"/>
    <property type="match status" value="1"/>
</dbReference>
<accession>A0A1Q3F9I1</accession>
<dbReference type="InterPro" id="IPR036236">
    <property type="entry name" value="Znf_C2H2_sf"/>
</dbReference>
<evidence type="ECO:0000256" key="5">
    <source>
        <dbReference type="PROSITE-ProRule" id="PRU00042"/>
    </source>
</evidence>
<proteinExistence type="predicted"/>
<evidence type="ECO:0000259" key="8">
    <source>
        <dbReference type="PROSITE" id="PS50157"/>
    </source>
</evidence>
<dbReference type="PROSITE" id="PS50157">
    <property type="entry name" value="ZINC_FINGER_C2H2_2"/>
    <property type="match status" value="3"/>
</dbReference>
<sequence>MAVFRLHRFPHVCRLCFEPDSTGKMVPLTTDDDRLEGTIEDFITACTFLTAADKTHLFPRQICKPCLEMVRFYAAFRAKMMNVQLLMNALVELKFFNTKPMTDLFQAQGDSLRLLFKDLNLCSGGDASAEALIKEFPQYEIARISGDKDVAEPELDILVEDSQEPEVDKVLSKSLPEPPSQAKPPPEYDLLNDSDELPEVSVPLDIKGLEQALAGQTNRGKRCDKLINCPKCSFTSHYLRSIQAHLLKHLRREAETYLCKEPNCPAGPFKTYQELARHRANHRLIICEQCGARFKTEHYLKVHSRLHTKRKRSHERTHGDERLLPCGQCDGKFNSKQALANHRRDCHTGGIESCKYCSETFHNRGVMLDHVVKSHGINLQFECYICIEPFETQAQLNVHRERHRNPQHLECGTCLVQFVSQDDLQRHVCFTYIPHLSGGKRDRRNRARRVKPGSQPLPEFESTTDEV</sequence>
<dbReference type="InterPro" id="IPR012934">
    <property type="entry name" value="Znf_AD"/>
</dbReference>
<reference evidence="10" key="1">
    <citation type="submission" date="2017-01" db="EMBL/GenBank/DDBJ databases">
        <title>A deep insight into the sialotranscriptome of adult male and female Cluex tarsalis mosquitoes.</title>
        <authorList>
            <person name="Ribeiro J.M."/>
            <person name="Moreira F."/>
            <person name="Bernard K.A."/>
            <person name="Calvo E."/>
        </authorList>
    </citation>
    <scope>NUCLEOTIDE SEQUENCE</scope>
    <source>
        <strain evidence="10">Kern County</strain>
        <tissue evidence="10">Salivary glands</tissue>
    </source>
</reference>
<dbReference type="AlphaFoldDB" id="A0A1Q3F9I1"/>
<dbReference type="GO" id="GO:0000981">
    <property type="term" value="F:DNA-binding transcription factor activity, RNA polymerase II-specific"/>
    <property type="evidence" value="ECO:0007669"/>
    <property type="project" value="TreeGrafter"/>
</dbReference>
<dbReference type="PANTHER" id="PTHR24408:SF58">
    <property type="entry name" value="TRANSCRIPTION FACTOR (TFIIIA), PUTATIVE (AFU_ORTHOLOGUE AFUA_1G05150)-RELATED"/>
    <property type="match status" value="1"/>
</dbReference>
<name>A0A1Q3F9I1_CULTA</name>
<feature type="compositionally biased region" description="Basic residues" evidence="7">
    <location>
        <begin position="441"/>
        <end position="451"/>
    </location>
</feature>
<feature type="compositionally biased region" description="Pro residues" evidence="7">
    <location>
        <begin position="176"/>
        <end position="187"/>
    </location>
</feature>
<dbReference type="InterPro" id="IPR013087">
    <property type="entry name" value="Znf_C2H2_type"/>
</dbReference>
<feature type="domain" description="ZAD" evidence="9">
    <location>
        <begin position="11"/>
        <end position="90"/>
    </location>
</feature>
<organism evidence="10">
    <name type="scientific">Culex tarsalis</name>
    <name type="common">Encephalitis mosquito</name>
    <dbReference type="NCBI Taxonomy" id="7177"/>
    <lineage>
        <taxon>Eukaryota</taxon>
        <taxon>Metazoa</taxon>
        <taxon>Ecdysozoa</taxon>
        <taxon>Arthropoda</taxon>
        <taxon>Hexapoda</taxon>
        <taxon>Insecta</taxon>
        <taxon>Pterygota</taxon>
        <taxon>Neoptera</taxon>
        <taxon>Endopterygota</taxon>
        <taxon>Diptera</taxon>
        <taxon>Nematocera</taxon>
        <taxon>Culicoidea</taxon>
        <taxon>Culicidae</taxon>
        <taxon>Culicinae</taxon>
        <taxon>Culicini</taxon>
        <taxon>Culex</taxon>
        <taxon>Culex</taxon>
    </lineage>
</organism>
<evidence type="ECO:0000313" key="10">
    <source>
        <dbReference type="EMBL" id="JAV24244.1"/>
    </source>
</evidence>
<evidence type="ECO:0000256" key="3">
    <source>
        <dbReference type="ARBA" id="ARBA00022771"/>
    </source>
</evidence>
<dbReference type="PROSITE" id="PS00028">
    <property type="entry name" value="ZINC_FINGER_C2H2_1"/>
    <property type="match status" value="4"/>
</dbReference>
<dbReference type="GO" id="GO:0005634">
    <property type="term" value="C:nucleus"/>
    <property type="evidence" value="ECO:0007669"/>
    <property type="project" value="InterPro"/>
</dbReference>
<evidence type="ECO:0000256" key="7">
    <source>
        <dbReference type="SAM" id="MobiDB-lite"/>
    </source>
</evidence>
<dbReference type="Pfam" id="PF00096">
    <property type="entry name" value="zf-C2H2"/>
    <property type="match status" value="1"/>
</dbReference>
<dbReference type="Gene3D" id="3.40.1800.20">
    <property type="match status" value="1"/>
</dbReference>
<feature type="domain" description="C2H2-type" evidence="8">
    <location>
        <begin position="324"/>
        <end position="352"/>
    </location>
</feature>
<dbReference type="Gene3D" id="3.30.160.60">
    <property type="entry name" value="Classic Zinc Finger"/>
    <property type="match status" value="3"/>
</dbReference>
<dbReference type="SMART" id="SM00355">
    <property type="entry name" value="ZnF_C2H2"/>
    <property type="match status" value="7"/>
</dbReference>
<feature type="binding site" evidence="6">
    <location>
        <position position="13"/>
    </location>
    <ligand>
        <name>Zn(2+)</name>
        <dbReference type="ChEBI" id="CHEBI:29105"/>
    </ligand>
</feature>
<dbReference type="SUPFAM" id="SSF57667">
    <property type="entry name" value="beta-beta-alpha zinc fingers"/>
    <property type="match status" value="3"/>
</dbReference>
<evidence type="ECO:0000256" key="1">
    <source>
        <dbReference type="ARBA" id="ARBA00022723"/>
    </source>
</evidence>
<evidence type="ECO:0000256" key="4">
    <source>
        <dbReference type="ARBA" id="ARBA00022833"/>
    </source>
</evidence>
<evidence type="ECO:0000256" key="2">
    <source>
        <dbReference type="ARBA" id="ARBA00022737"/>
    </source>
</evidence>
<dbReference type="GO" id="GO:0008270">
    <property type="term" value="F:zinc ion binding"/>
    <property type="evidence" value="ECO:0007669"/>
    <property type="project" value="UniProtKB-UniRule"/>
</dbReference>
<feature type="binding site" evidence="6">
    <location>
        <position position="63"/>
    </location>
    <ligand>
        <name>Zn(2+)</name>
        <dbReference type="ChEBI" id="CHEBI:29105"/>
    </ligand>
</feature>
<feature type="domain" description="C2H2-type" evidence="8">
    <location>
        <begin position="285"/>
        <end position="312"/>
    </location>
</feature>